<organism evidence="2 3">
    <name type="scientific">Butyrivibrio hungatei</name>
    <dbReference type="NCBI Taxonomy" id="185008"/>
    <lineage>
        <taxon>Bacteria</taxon>
        <taxon>Bacillati</taxon>
        <taxon>Bacillota</taxon>
        <taxon>Clostridia</taxon>
        <taxon>Lachnospirales</taxon>
        <taxon>Lachnospiraceae</taxon>
        <taxon>Butyrivibrio</taxon>
    </lineage>
</organism>
<protein>
    <submittedName>
        <fullName evidence="2">Uncharacterized protein</fullName>
    </submittedName>
</protein>
<accession>A0A1G5F8I6</accession>
<evidence type="ECO:0000313" key="2">
    <source>
        <dbReference type="EMBL" id="SCY35513.1"/>
    </source>
</evidence>
<keyword evidence="1" id="KW-0812">Transmembrane</keyword>
<keyword evidence="1" id="KW-1133">Transmembrane helix</keyword>
<feature type="transmembrane region" description="Helical" evidence="1">
    <location>
        <begin position="75"/>
        <end position="95"/>
    </location>
</feature>
<keyword evidence="3" id="KW-1185">Reference proteome</keyword>
<feature type="transmembrane region" description="Helical" evidence="1">
    <location>
        <begin position="6"/>
        <end position="24"/>
    </location>
</feature>
<evidence type="ECO:0000313" key="3">
    <source>
        <dbReference type="Proteomes" id="UP000183047"/>
    </source>
</evidence>
<proteinExistence type="predicted"/>
<dbReference type="Proteomes" id="UP000183047">
    <property type="component" value="Unassembled WGS sequence"/>
</dbReference>
<sequence length="96" mass="11005">MERNIFEIPVTIVTIAVLMIRSLVIPWKVFMLFINGPIDDGSIPKGIEPFVVFKRIIHVDRTLPKRVNVEISFEIRVGLFCLQIILTKAVLAIILY</sequence>
<name>A0A1G5F8I6_9FIRM</name>
<dbReference type="EMBL" id="FMUR01000014">
    <property type="protein sequence ID" value="SCY35513.1"/>
    <property type="molecule type" value="Genomic_DNA"/>
</dbReference>
<dbReference type="AlphaFoldDB" id="A0A1G5F8I6"/>
<dbReference type="RefSeq" id="WP_074462767.1">
    <property type="nucleotide sequence ID" value="NZ_FMUR01000014.1"/>
</dbReference>
<reference evidence="3" key="1">
    <citation type="submission" date="2016-10" db="EMBL/GenBank/DDBJ databases">
        <authorList>
            <person name="Varghese N."/>
            <person name="Submissions S."/>
        </authorList>
    </citation>
    <scope>NUCLEOTIDE SEQUENCE [LARGE SCALE GENOMIC DNA]</scope>
    <source>
        <strain evidence="3">XBD2006</strain>
    </source>
</reference>
<keyword evidence="1" id="KW-0472">Membrane</keyword>
<gene>
    <name evidence="2" type="ORF">SAMN02910451_02283</name>
</gene>
<evidence type="ECO:0000256" key="1">
    <source>
        <dbReference type="SAM" id="Phobius"/>
    </source>
</evidence>